<comment type="caution">
    <text evidence="4">The sequence shown here is derived from an EMBL/GenBank/DDBJ whole genome shotgun (WGS) entry which is preliminary data.</text>
</comment>
<name>A0A8H5K0M7_9HYPO</name>
<dbReference type="Proteomes" id="UP000582016">
    <property type="component" value="Unassembled WGS sequence"/>
</dbReference>
<dbReference type="EMBL" id="JAAOAQ010000144">
    <property type="protein sequence ID" value="KAF5564718.1"/>
    <property type="molecule type" value="Genomic_DNA"/>
</dbReference>
<proteinExistence type="predicted"/>
<keyword evidence="2" id="KW-0472">Membrane</keyword>
<protein>
    <recommendedName>
        <fullName evidence="3">DUF7703 domain-containing protein</fullName>
    </recommendedName>
</protein>
<organism evidence="4 5">
    <name type="scientific">Fusarium phyllophilum</name>
    <dbReference type="NCBI Taxonomy" id="47803"/>
    <lineage>
        <taxon>Eukaryota</taxon>
        <taxon>Fungi</taxon>
        <taxon>Dikarya</taxon>
        <taxon>Ascomycota</taxon>
        <taxon>Pezizomycotina</taxon>
        <taxon>Sordariomycetes</taxon>
        <taxon>Hypocreomycetidae</taxon>
        <taxon>Hypocreales</taxon>
        <taxon>Nectriaceae</taxon>
        <taxon>Fusarium</taxon>
        <taxon>Fusarium fujikuroi species complex</taxon>
    </lineage>
</organism>
<dbReference type="OrthoDB" id="270167at2759"/>
<dbReference type="Pfam" id="PF24802">
    <property type="entry name" value="DUF7703"/>
    <property type="match status" value="1"/>
</dbReference>
<gene>
    <name evidence="4" type="ORF">FPHYL_4575</name>
</gene>
<reference evidence="4 5" key="1">
    <citation type="submission" date="2020-05" db="EMBL/GenBank/DDBJ databases">
        <title>Identification and distribution of gene clusters putatively required for synthesis of sphingolipid metabolism inhibitors in phylogenetically diverse species of the filamentous fungus Fusarium.</title>
        <authorList>
            <person name="Kim H.-S."/>
            <person name="Busman M."/>
            <person name="Brown D.W."/>
            <person name="Divon H."/>
            <person name="Uhlig S."/>
            <person name="Proctor R.H."/>
        </authorList>
    </citation>
    <scope>NUCLEOTIDE SEQUENCE [LARGE SCALE GENOMIC DNA]</scope>
    <source>
        <strain evidence="4 5">NRRL 13617</strain>
    </source>
</reference>
<accession>A0A8H5K0M7</accession>
<feature type="transmembrane region" description="Helical" evidence="2">
    <location>
        <begin position="120"/>
        <end position="146"/>
    </location>
</feature>
<evidence type="ECO:0000259" key="3">
    <source>
        <dbReference type="Pfam" id="PF24802"/>
    </source>
</evidence>
<feature type="transmembrane region" description="Helical" evidence="2">
    <location>
        <begin position="86"/>
        <end position="108"/>
    </location>
</feature>
<feature type="coiled-coil region" evidence="1">
    <location>
        <begin position="981"/>
        <end position="1008"/>
    </location>
</feature>
<dbReference type="PANTHER" id="PTHR37013:SF3">
    <property type="entry name" value="INTEGRAL MEMBRANE PROTEIN (AFU_ORTHOLOGUE AFUA_1G05950)"/>
    <property type="match status" value="1"/>
</dbReference>
<feature type="transmembrane region" description="Helical" evidence="2">
    <location>
        <begin position="26"/>
        <end position="50"/>
    </location>
</feature>
<sequence>MMLPHRDKWDAHYSTIDETVYIGRDVFVVVASTLSLYNAVELLTLISLTFKRRSGLYFWSILIASFGIIPYCLGWLIVYFDLTHDYVGMIIETVGWVLVITGQSVVLYSRLHLIVTDVKILRAVLIMVIINGLVWHSTMTVLLFGSEYSPSDNRRGFNNVFNIMEKISMSIFYLQELIISGLYIWKSMEILKTAFGNTKSMLYKLFAINFVIILMDVALLAIEFHDLYVWEQGIKLVTYSIKLKLEFAVLSELIEFVRNRSGTRSRPTKNTENQSTLVPLSSMHKGNTKGTTSSTRDFIHAGDSRTNTTIAATNPIPAVPTNDSIHVLREVDVESLSAYPGHNQKFSFPLKLKHLSSLTMEPISLAFEITSLSMQLVAMVNTIKGLVTAYKSAALELEELCVKLDNIETICDCLGAALSEASSSNPTPELSPLLNRLKRSIQDCYDKVSTVKQVIEEISSKLEPSRNPLKNIGGLFLRYRPQIATYVGSLERSHSSLRDIITAMTLGSLAPLSVRLQFPRVLLISENATGVGGSVQKAFDSDDLQAVQSLFSQGLLTPATVVTYTKYNPEDEASLLGLAMSLQSRKILNFLKDQMDLSEPRNHAASYSFPYRYPDSDEAFACFLEYIHIRKALITPAEFSILLQAQGVRRLTAYIEACRQYFPHDWERFHDVVLSELSYGCSKLCARQMSNAQLENWASLFAGVLSRSQEILTSSEYHPFTSTIWYILWHSIDPDDAWYRVRRWIDMLELAHVDVANYLKVAIKYCSDNWVETKAWGFDELQLEDSAVRRPLRSRYHKGRMLPYWIEYADNSCPIRELLTEFPALRYKDSEIRWGSWYKRTEAYKQWNSGRNVDASHFSMMYWPVIPTLIRHSAIYGHRKNGFYQADWVDRACELQERRFERKERRRHQKLNGFGGWIICIGPSKAFCAARFPSSPTSKDSRLISYSRLHRQPSFHTMDPASLSFGIVSLAMQLVQTAKAVKEFIATYKSAAKELESLADKLDDIETICCSLEIILSDELQRFTTLEVNLLKKLSRIIQQCLSKVSNIHSVLDTISRAQKNTRNPLKTVGALFLRYRDQIRLATDGLDRCLSSLQLHMTANILAVTMTSHKAIRRPLPTIATSTSTARDLQEGSSVRSLEDNHLTRRKGSETVVDSWRQAWKTKAFVQWTRKTTKEEVSFDTSSSTFQDDSTFTIGSSLLGLCVKVSLRRGSLAPFCITLQTPRVIYLHQDHRQIGDKVEGAFMDDNLGQVKTYFTQGILTPSTVIAWDEYDPDNETSLLGLAALTKSKSVLKFLAAQTFEPSSRNHIGSARFLYAFNGEDGPRCVLEYIKIRRDSILASEFHMILRGIEDPYNAQICVEACKPHFLSNMVAFNTAVWRYVMKQFRHDSTVNIEGWAGLIADCVSRGLDIYQQLRSDIDFSALKDILFYHWDTDEILENVHRWIEILEDAGVNTKEYLMVETECCFATWRDTPYWINRNVGSSNYRRVLFIKESRGRQFPFWTLSVQDECPVKELLTEHEHFATPLTLYPGGSTQACIVQHEAWKEHQTLAAPDGSDRHRKGWPFWLPLRYYNDYSAEETEWVNRELQVAQKRFDRNQKRKERKMFEA</sequence>
<evidence type="ECO:0000313" key="5">
    <source>
        <dbReference type="Proteomes" id="UP000582016"/>
    </source>
</evidence>
<evidence type="ECO:0000313" key="4">
    <source>
        <dbReference type="EMBL" id="KAF5564718.1"/>
    </source>
</evidence>
<dbReference type="InterPro" id="IPR056120">
    <property type="entry name" value="DUF7703"/>
</dbReference>
<keyword evidence="2" id="KW-0812">Transmembrane</keyword>
<dbReference type="PANTHER" id="PTHR37013">
    <property type="entry name" value="INTEGRAL MEMBRANE PROTEIN (AFU_ORTHOLOGUE AFUA_1G05950)-RELATED"/>
    <property type="match status" value="1"/>
</dbReference>
<feature type="transmembrane region" description="Helical" evidence="2">
    <location>
        <begin position="205"/>
        <end position="222"/>
    </location>
</feature>
<feature type="transmembrane region" description="Helical" evidence="2">
    <location>
        <begin position="166"/>
        <end position="185"/>
    </location>
</feature>
<keyword evidence="2" id="KW-1133">Transmembrane helix</keyword>
<keyword evidence="5" id="KW-1185">Reference proteome</keyword>
<feature type="transmembrane region" description="Helical" evidence="2">
    <location>
        <begin position="57"/>
        <end position="80"/>
    </location>
</feature>
<evidence type="ECO:0000256" key="1">
    <source>
        <dbReference type="SAM" id="Coils"/>
    </source>
</evidence>
<feature type="domain" description="DUF7703" evidence="3">
    <location>
        <begin position="27"/>
        <end position="259"/>
    </location>
</feature>
<keyword evidence="1" id="KW-0175">Coiled coil</keyword>
<evidence type="ECO:0000256" key="2">
    <source>
        <dbReference type="SAM" id="Phobius"/>
    </source>
</evidence>